<dbReference type="AlphaFoldDB" id="A0A2V2MYS1"/>
<dbReference type="PROSITE" id="PS51379">
    <property type="entry name" value="4FE4S_FER_2"/>
    <property type="match status" value="2"/>
</dbReference>
<dbReference type="InterPro" id="IPR017896">
    <property type="entry name" value="4Fe4S_Fe-S-bd"/>
</dbReference>
<proteinExistence type="predicted"/>
<dbReference type="GO" id="GO:0046872">
    <property type="term" value="F:metal ion binding"/>
    <property type="evidence" value="ECO:0007669"/>
    <property type="project" value="UniProtKB-KW"/>
</dbReference>
<evidence type="ECO:0000313" key="7">
    <source>
        <dbReference type="Proteomes" id="UP000245657"/>
    </source>
</evidence>
<dbReference type="PANTHER" id="PTHR43687:SF1">
    <property type="entry name" value="FERREDOXIN III"/>
    <property type="match status" value="1"/>
</dbReference>
<organism evidence="6 7">
    <name type="scientific">Methanospirillum lacunae</name>
    <dbReference type="NCBI Taxonomy" id="668570"/>
    <lineage>
        <taxon>Archaea</taxon>
        <taxon>Methanobacteriati</taxon>
        <taxon>Methanobacteriota</taxon>
        <taxon>Stenosarchaea group</taxon>
        <taxon>Methanomicrobia</taxon>
        <taxon>Methanomicrobiales</taxon>
        <taxon>Methanospirillaceae</taxon>
        <taxon>Methanospirillum</taxon>
    </lineage>
</organism>
<sequence>MVSDVFLARMRIKSPDENNLTKITKLLKAAGLSDRIEEGDLTAVKLHFGELGNDTYIKPVFVRQVVDEIKGLKGKPFLTDTNTMYIGARHNAVDHLQVAIRHGFCYAVVDSPVTIADGLTGNNTRMVAVKGKHFESVKIAGDIADADAMIVLSHVKGHALSGFGGAIKNLAMGCATPLGKRDQHQGMQANINPQSCVGCGFCVTQCPFDAIRCNGKVARVEKSICYGCSACLQVCPENAIDFNWKDDVPKFIERMVEYAAGAVAGKEGKIIYLSFVMSVTPDCDCVPWSDAPIVPDIGFLASTDPVAIDATAVDLINQQPGIKESCLHEHHAPGEHKFTGLWAKVDGEHQIRYGERMGLGSREYRLVEV</sequence>
<evidence type="ECO:0000256" key="1">
    <source>
        <dbReference type="ARBA" id="ARBA00022485"/>
    </source>
</evidence>
<reference evidence="6 7" key="1">
    <citation type="submission" date="2018-05" db="EMBL/GenBank/DDBJ databases">
        <title>Draft genome of Methanospirillum lacunae Ki8-1.</title>
        <authorList>
            <person name="Dueholm M.S."/>
            <person name="Nielsen P.H."/>
            <person name="Bakmann L.F."/>
            <person name="Otzen D.E."/>
        </authorList>
    </citation>
    <scope>NUCLEOTIDE SEQUENCE [LARGE SCALE GENOMIC DNA]</scope>
    <source>
        <strain evidence="6 7">Ki8-1</strain>
    </source>
</reference>
<comment type="caution">
    <text evidence="6">The sequence shown here is derived from an EMBL/GenBank/DDBJ whole genome shotgun (WGS) entry which is preliminary data.</text>
</comment>
<keyword evidence="3" id="KW-0408">Iron</keyword>
<evidence type="ECO:0000256" key="2">
    <source>
        <dbReference type="ARBA" id="ARBA00022723"/>
    </source>
</evidence>
<feature type="domain" description="4Fe-4S ferredoxin-type" evidence="5">
    <location>
        <begin position="218"/>
        <end position="245"/>
    </location>
</feature>
<dbReference type="GO" id="GO:0051539">
    <property type="term" value="F:4 iron, 4 sulfur cluster binding"/>
    <property type="evidence" value="ECO:0007669"/>
    <property type="project" value="UniProtKB-KW"/>
</dbReference>
<evidence type="ECO:0000313" key="6">
    <source>
        <dbReference type="EMBL" id="PWR71475.1"/>
    </source>
</evidence>
<dbReference type="EMBL" id="QGMY01000008">
    <property type="protein sequence ID" value="PWR71475.1"/>
    <property type="molecule type" value="Genomic_DNA"/>
</dbReference>
<gene>
    <name evidence="6" type="ORF">DK846_11470</name>
</gene>
<dbReference type="RefSeq" id="WP_109969093.1">
    <property type="nucleotide sequence ID" value="NZ_CP176093.1"/>
</dbReference>
<keyword evidence="7" id="KW-1185">Reference proteome</keyword>
<evidence type="ECO:0000256" key="4">
    <source>
        <dbReference type="ARBA" id="ARBA00023014"/>
    </source>
</evidence>
<evidence type="ECO:0000259" key="5">
    <source>
        <dbReference type="PROSITE" id="PS51379"/>
    </source>
</evidence>
<protein>
    <submittedName>
        <fullName evidence="6">4Fe-4S ferredoxin</fullName>
    </submittedName>
</protein>
<dbReference type="Gene3D" id="3.40.50.11440">
    <property type="match status" value="1"/>
</dbReference>
<accession>A0A2V2MYS1</accession>
<dbReference type="InterPro" id="IPR017900">
    <property type="entry name" value="4Fe4S_Fe_S_CS"/>
</dbReference>
<dbReference type="Proteomes" id="UP000245657">
    <property type="component" value="Unassembled WGS sequence"/>
</dbReference>
<dbReference type="GeneID" id="97550381"/>
<feature type="domain" description="4Fe-4S ferredoxin-type" evidence="5">
    <location>
        <begin position="187"/>
        <end position="216"/>
    </location>
</feature>
<name>A0A2V2MYS1_9EURY</name>
<dbReference type="SUPFAM" id="SSF54862">
    <property type="entry name" value="4Fe-4S ferredoxins"/>
    <property type="match status" value="1"/>
</dbReference>
<dbReference type="GO" id="GO:0016491">
    <property type="term" value="F:oxidoreductase activity"/>
    <property type="evidence" value="ECO:0007669"/>
    <property type="project" value="UniProtKB-ARBA"/>
</dbReference>
<keyword evidence="4" id="KW-0411">Iron-sulfur</keyword>
<evidence type="ECO:0000256" key="3">
    <source>
        <dbReference type="ARBA" id="ARBA00023004"/>
    </source>
</evidence>
<dbReference type="PANTHER" id="PTHR43687">
    <property type="entry name" value="ADENYLYLSULFATE REDUCTASE, BETA SUBUNIT"/>
    <property type="match status" value="1"/>
</dbReference>
<keyword evidence="1" id="KW-0004">4Fe-4S</keyword>
<keyword evidence="2" id="KW-0479">Metal-binding</keyword>
<dbReference type="InterPro" id="IPR050572">
    <property type="entry name" value="Fe-S_Ferredoxin"/>
</dbReference>
<dbReference type="OrthoDB" id="5583at2157"/>
<dbReference type="Pfam" id="PF04015">
    <property type="entry name" value="DUF362"/>
    <property type="match status" value="1"/>
</dbReference>
<dbReference type="Gene3D" id="3.30.70.20">
    <property type="match status" value="1"/>
</dbReference>
<dbReference type="InterPro" id="IPR007160">
    <property type="entry name" value="DUF362"/>
</dbReference>
<dbReference type="PROSITE" id="PS00198">
    <property type="entry name" value="4FE4S_FER_1"/>
    <property type="match status" value="2"/>
</dbReference>